<dbReference type="EMBL" id="FNED01000049">
    <property type="protein sequence ID" value="SDK32387.1"/>
    <property type="molecule type" value="Genomic_DNA"/>
</dbReference>
<dbReference type="Proteomes" id="UP000182836">
    <property type="component" value="Unassembled WGS sequence"/>
</dbReference>
<dbReference type="SUPFAM" id="SSF89260">
    <property type="entry name" value="Collagen-binding domain"/>
    <property type="match status" value="1"/>
</dbReference>
<sequence>MKKVIYALLGATLVTGISTSAFAEEANKNLQELTPVVKPMATFYDREPNNTEATANPFILGHEIEGTLDDGDYHDYYKFVPSENVTYTLQLSARGGTDIRMFVSGNEWSFTGWPGEELTLQFKKGQTYYIDVYKNSTDEAIDYSVFTY</sequence>
<evidence type="ECO:0000313" key="2">
    <source>
        <dbReference type="EMBL" id="KON95215.1"/>
    </source>
</evidence>
<dbReference type="RefSeq" id="WP_043068803.1">
    <property type="nucleotide sequence ID" value="NZ_BJOA01000410.1"/>
</dbReference>
<accession>A0A0D1USZ5</accession>
<dbReference type="Proteomes" id="UP000037269">
    <property type="component" value="Unassembled WGS sequence"/>
</dbReference>
<evidence type="ECO:0000313" key="4">
    <source>
        <dbReference type="Proteomes" id="UP000037269"/>
    </source>
</evidence>
<reference evidence="2 4" key="1">
    <citation type="submission" date="2015-07" db="EMBL/GenBank/DDBJ databases">
        <title>Fjat-14205 dsm 2895.</title>
        <authorList>
            <person name="Liu B."/>
            <person name="Wang J."/>
            <person name="Zhu Y."/>
            <person name="Liu G."/>
            <person name="Chen Q."/>
            <person name="Chen Z."/>
            <person name="Lan J."/>
            <person name="Che J."/>
            <person name="Ge C."/>
            <person name="Shi H."/>
            <person name="Pan Z."/>
            <person name="Liu X."/>
        </authorList>
    </citation>
    <scope>NUCLEOTIDE SEQUENCE [LARGE SCALE GENOMIC DNA]</scope>
    <source>
        <strain evidence="2 4">DSM 2895</strain>
    </source>
</reference>
<evidence type="ECO:0000256" key="1">
    <source>
        <dbReference type="SAM" id="SignalP"/>
    </source>
</evidence>
<gene>
    <name evidence="2" type="ORF">AF333_06725</name>
    <name evidence="3" type="ORF">SAMN04487909_1493</name>
</gene>
<dbReference type="Gene3D" id="2.60.120.380">
    <property type="match status" value="1"/>
</dbReference>
<keyword evidence="1" id="KW-0732">Signal</keyword>
<evidence type="ECO:0000313" key="3">
    <source>
        <dbReference type="EMBL" id="SDK32387.1"/>
    </source>
</evidence>
<feature type="chain" id="PRO_5010414639" evidence="1">
    <location>
        <begin position="24"/>
        <end position="148"/>
    </location>
</feature>
<dbReference type="STRING" id="47500.AF333_06725"/>
<dbReference type="AlphaFoldDB" id="A0A0D1USZ5"/>
<dbReference type="EMBL" id="LGUG01000004">
    <property type="protein sequence ID" value="KON95215.1"/>
    <property type="molecule type" value="Genomic_DNA"/>
</dbReference>
<dbReference type="OrthoDB" id="9798386at2"/>
<organism evidence="2 4">
    <name type="scientific">Aneurinibacillus migulanus</name>
    <name type="common">Bacillus migulanus</name>
    <dbReference type="NCBI Taxonomy" id="47500"/>
    <lineage>
        <taxon>Bacteria</taxon>
        <taxon>Bacillati</taxon>
        <taxon>Bacillota</taxon>
        <taxon>Bacilli</taxon>
        <taxon>Bacillales</taxon>
        <taxon>Paenibacillaceae</taxon>
        <taxon>Aneurinibacillus group</taxon>
        <taxon>Aneurinibacillus</taxon>
    </lineage>
</organism>
<feature type="signal peptide" evidence="1">
    <location>
        <begin position="1"/>
        <end position="23"/>
    </location>
</feature>
<dbReference type="GeneID" id="42304892"/>
<dbReference type="PATRIC" id="fig|47500.8.peg.4428"/>
<reference evidence="3 5" key="2">
    <citation type="submission" date="2016-10" db="EMBL/GenBank/DDBJ databases">
        <authorList>
            <person name="de Groot N.N."/>
        </authorList>
    </citation>
    <scope>NUCLEOTIDE SEQUENCE [LARGE SCALE GENOMIC DNA]</scope>
    <source>
        <strain evidence="3 5">DSM 2895</strain>
    </source>
</reference>
<proteinExistence type="predicted"/>
<protein>
    <submittedName>
        <fullName evidence="2">Uncharacterized protein</fullName>
    </submittedName>
</protein>
<name>A0A0D1USZ5_ANEMI</name>
<keyword evidence="4" id="KW-1185">Reference proteome</keyword>
<evidence type="ECO:0000313" key="5">
    <source>
        <dbReference type="Proteomes" id="UP000182836"/>
    </source>
</evidence>